<dbReference type="Proteomes" id="UP000555411">
    <property type="component" value="Unassembled WGS sequence"/>
</dbReference>
<protein>
    <submittedName>
        <fullName evidence="3">SseB family protein</fullName>
    </submittedName>
</protein>
<dbReference type="EMBL" id="JACLQD010000002">
    <property type="protein sequence ID" value="MBC2835459.1"/>
    <property type="molecule type" value="Genomic_DNA"/>
</dbReference>
<keyword evidence="4" id="KW-1185">Reference proteome</keyword>
<evidence type="ECO:0000256" key="1">
    <source>
        <dbReference type="SAM" id="MobiDB-lite"/>
    </source>
</evidence>
<dbReference type="InterPro" id="IPR009839">
    <property type="entry name" value="SseB_N"/>
</dbReference>
<organism evidence="3 4">
    <name type="scientific">Paragemmobacter straminiformis</name>
    <dbReference type="NCBI Taxonomy" id="2045119"/>
    <lineage>
        <taxon>Bacteria</taxon>
        <taxon>Pseudomonadati</taxon>
        <taxon>Pseudomonadota</taxon>
        <taxon>Alphaproteobacteria</taxon>
        <taxon>Rhodobacterales</taxon>
        <taxon>Paracoccaceae</taxon>
        <taxon>Paragemmobacter</taxon>
    </lineage>
</organism>
<reference evidence="3 4" key="1">
    <citation type="journal article" date="2017" name="Int. J. Syst. Evol. Microbiol.">
        <title>Gemmobacter straminiformis sp. nov., isolated from an artificial fountain.</title>
        <authorList>
            <person name="Kang J.Y."/>
            <person name="Kim M.J."/>
            <person name="Chun J."/>
            <person name="Son K.P."/>
            <person name="Jahng K.Y."/>
        </authorList>
    </citation>
    <scope>NUCLEOTIDE SEQUENCE [LARGE SCALE GENOMIC DNA]</scope>
    <source>
        <strain evidence="3 4">CAM-8</strain>
    </source>
</reference>
<name>A0A842I745_9RHOB</name>
<dbReference type="AlphaFoldDB" id="A0A842I745"/>
<dbReference type="RefSeq" id="WP_185797544.1">
    <property type="nucleotide sequence ID" value="NZ_JACLQD010000002.1"/>
</dbReference>
<sequence length="258" mass="26894">MTPLDAALADMLAHPSDDAARLRFYRTLADAELFLLLQAEASEDTVIPRVFGLEDGPVLLAFDLEERLAAFAEGPAPYAALPGRIIAAQLAGQETGLGLNLGSDPSLILPAEAMDWLAATLSGGPTETTATPVAFAAPKAPERLIAALSEKLARAGGLARSAHLAAVDYSDGRRSHMLAFLDASPAAHDALARAASEALTFSGLDAGEMDVTFLAATDPAATALLRAALRFDLPEPLRTEPIAPAAPGMDPDRPPRLR</sequence>
<proteinExistence type="predicted"/>
<dbReference type="Pfam" id="PF07179">
    <property type="entry name" value="SseB"/>
    <property type="match status" value="1"/>
</dbReference>
<accession>A0A842I745</accession>
<comment type="caution">
    <text evidence="3">The sequence shown here is derived from an EMBL/GenBank/DDBJ whole genome shotgun (WGS) entry which is preliminary data.</text>
</comment>
<evidence type="ECO:0000259" key="2">
    <source>
        <dbReference type="Pfam" id="PF07179"/>
    </source>
</evidence>
<feature type="domain" description="SseB protein N-terminal" evidence="2">
    <location>
        <begin position="4"/>
        <end position="115"/>
    </location>
</feature>
<evidence type="ECO:0000313" key="4">
    <source>
        <dbReference type="Proteomes" id="UP000555411"/>
    </source>
</evidence>
<feature type="region of interest" description="Disordered" evidence="1">
    <location>
        <begin position="239"/>
        <end position="258"/>
    </location>
</feature>
<evidence type="ECO:0000313" key="3">
    <source>
        <dbReference type="EMBL" id="MBC2835459.1"/>
    </source>
</evidence>
<gene>
    <name evidence="3" type="ORF">H7F16_08065</name>
</gene>